<dbReference type="Proteomes" id="UP000276133">
    <property type="component" value="Unassembled WGS sequence"/>
</dbReference>
<comment type="caution">
    <text evidence="1">The sequence shown here is derived from an EMBL/GenBank/DDBJ whole genome shotgun (WGS) entry which is preliminary data.</text>
</comment>
<organism evidence="1 2">
    <name type="scientific">Brachionus plicatilis</name>
    <name type="common">Marine rotifer</name>
    <name type="synonym">Brachionus muelleri</name>
    <dbReference type="NCBI Taxonomy" id="10195"/>
    <lineage>
        <taxon>Eukaryota</taxon>
        <taxon>Metazoa</taxon>
        <taxon>Spiralia</taxon>
        <taxon>Gnathifera</taxon>
        <taxon>Rotifera</taxon>
        <taxon>Eurotatoria</taxon>
        <taxon>Monogononta</taxon>
        <taxon>Pseudotrocha</taxon>
        <taxon>Ploima</taxon>
        <taxon>Brachionidae</taxon>
        <taxon>Brachionus</taxon>
    </lineage>
</organism>
<proteinExistence type="predicted"/>
<dbReference type="EMBL" id="REGN01001040">
    <property type="protein sequence ID" value="RNA37453.1"/>
    <property type="molecule type" value="Genomic_DNA"/>
</dbReference>
<protein>
    <submittedName>
        <fullName evidence="1">Uncharacterized protein</fullName>
    </submittedName>
</protein>
<sequence>MEQDFWINVDVTFNSFIMSTNKSLTARQQLCVSLSFLDKSCEFSLFMKSLTKISLPNDRQKLSTYSTVNWAKISTWNGRKFIFNFNIQELKIDNEI</sequence>
<reference evidence="1 2" key="1">
    <citation type="journal article" date="2018" name="Sci. Rep.">
        <title>Genomic signatures of local adaptation to the degree of environmental predictability in rotifers.</title>
        <authorList>
            <person name="Franch-Gras L."/>
            <person name="Hahn C."/>
            <person name="Garcia-Roger E.M."/>
            <person name="Carmona M.J."/>
            <person name="Serra M."/>
            <person name="Gomez A."/>
        </authorList>
    </citation>
    <scope>NUCLEOTIDE SEQUENCE [LARGE SCALE GENOMIC DNA]</scope>
    <source>
        <strain evidence="1">HYR1</strain>
    </source>
</reference>
<gene>
    <name evidence="1" type="ORF">BpHYR1_031969</name>
</gene>
<accession>A0A3M7SNS7</accession>
<name>A0A3M7SNS7_BRAPC</name>
<evidence type="ECO:0000313" key="1">
    <source>
        <dbReference type="EMBL" id="RNA37453.1"/>
    </source>
</evidence>
<keyword evidence="2" id="KW-1185">Reference proteome</keyword>
<dbReference type="AlphaFoldDB" id="A0A3M7SNS7"/>
<evidence type="ECO:0000313" key="2">
    <source>
        <dbReference type="Proteomes" id="UP000276133"/>
    </source>
</evidence>